<evidence type="ECO:0000256" key="12">
    <source>
        <dbReference type="PROSITE-ProRule" id="PRU01360"/>
    </source>
</evidence>
<feature type="chain" id="PRO_5019290281" evidence="14">
    <location>
        <begin position="24"/>
        <end position="813"/>
    </location>
</feature>
<evidence type="ECO:0000259" key="16">
    <source>
        <dbReference type="Pfam" id="PF07715"/>
    </source>
</evidence>
<evidence type="ECO:0000256" key="4">
    <source>
        <dbReference type="ARBA" id="ARBA00022496"/>
    </source>
</evidence>
<evidence type="ECO:0000256" key="11">
    <source>
        <dbReference type="ARBA" id="ARBA00023237"/>
    </source>
</evidence>
<protein>
    <submittedName>
        <fullName evidence="17">TonB-dependent receptor</fullName>
    </submittedName>
</protein>
<dbReference type="SUPFAM" id="SSF56935">
    <property type="entry name" value="Porins"/>
    <property type="match status" value="1"/>
</dbReference>
<dbReference type="SUPFAM" id="SSF49464">
    <property type="entry name" value="Carboxypeptidase regulatory domain-like"/>
    <property type="match status" value="1"/>
</dbReference>
<evidence type="ECO:0000313" key="18">
    <source>
        <dbReference type="Proteomes" id="UP000282832"/>
    </source>
</evidence>
<comment type="subcellular location">
    <subcellularLocation>
        <location evidence="1 12">Cell outer membrane</location>
        <topology evidence="1 12">Multi-pass membrane protein</topology>
    </subcellularLocation>
</comment>
<evidence type="ECO:0000256" key="1">
    <source>
        <dbReference type="ARBA" id="ARBA00004571"/>
    </source>
</evidence>
<dbReference type="InterPro" id="IPR012910">
    <property type="entry name" value="Plug_dom"/>
</dbReference>
<keyword evidence="17" id="KW-0675">Receptor</keyword>
<dbReference type="GO" id="GO:0015344">
    <property type="term" value="F:siderophore uptake transmembrane transporter activity"/>
    <property type="evidence" value="ECO:0007669"/>
    <property type="project" value="TreeGrafter"/>
</dbReference>
<evidence type="ECO:0000256" key="7">
    <source>
        <dbReference type="ARBA" id="ARBA00023004"/>
    </source>
</evidence>
<dbReference type="EMBL" id="SACY01000006">
    <property type="protein sequence ID" value="RVU23355.1"/>
    <property type="molecule type" value="Genomic_DNA"/>
</dbReference>
<keyword evidence="18" id="KW-1185">Reference proteome</keyword>
<sequence>MKKLTTIVFVTSLLSLIFAPIWAQNVTGLVEGQIVEKDSQTPLWGATIVIEGTQKGTVSDAKGHFYLKNVPVNAVLSVSYVGYSTQKIVSNNSKKIELAKNNFLNDEVIVQGTRANSSSAMAYTNVGAEELRKSNLGQDMPILLQFTPSIVTTSDAGAGVGYTGIRIRGSDASRVNVTINGIPVNDSESQGTYWVNMPDFSSSVASVQIQRGVGTSTHGAGAFGGSVNMQTNEFEKDAYAEANASGGSFNTLKTTLKFGSGLMKGKFTIDGRLSRITSDGYLDRAFSNLRSLYLSSAYFGKKSMLRLNFFTGKEKTFQSWYGTPESRVNNDVEGMNAYIDRNWLSEEDAKNLLNSGRTYNYYLYPNQTDNYAQDHYQLLSQHTLNANWNLNFNLHYTYGRGYYEEFKPYDALSKYDLKPFSQAGEVVTDANIIRQKWLDNDFYGSTFALNYEGQKGLKFTFGGGWNKYIGRHHGDVVGGDIPAEYIGKRYYESRSQKTDLNLYSKATIAINDYLEGMVDLQYRTVGYVMAGIADKRQDISQTNTYSFFNPKFGLTHKTGDNSSAYVSYSVGSKEPGRQDFVDNPNKKPNPEFLRDLELGFIQKGTKVSYQLNGYFMDYKDQLVLTGKLNSVGEPIRQNVTSSYRLGIEGNLTWKLSKQVIWQGNLTLSQNKIADFVEYITDYDSGEEKSIARGKTDISYSPSTIAGSNLTLNLGNLETSFLTKFVGKQYLDNSGLEGRTIQSYLTQDIRFSLPVQTKWTKKLAFTLLLNNVANTMYSSNGYTYSYIYEGKTITENFYYPQAGFNFLVGTSLRF</sequence>
<dbReference type="Gene3D" id="2.40.170.20">
    <property type="entry name" value="TonB-dependent receptor, beta-barrel domain"/>
    <property type="match status" value="1"/>
</dbReference>
<dbReference type="InterPro" id="IPR037066">
    <property type="entry name" value="Plug_dom_sf"/>
</dbReference>
<evidence type="ECO:0000256" key="10">
    <source>
        <dbReference type="ARBA" id="ARBA00023136"/>
    </source>
</evidence>
<feature type="signal peptide" evidence="14">
    <location>
        <begin position="1"/>
        <end position="23"/>
    </location>
</feature>
<keyword evidence="8" id="KW-0406">Ion transport</keyword>
<dbReference type="AlphaFoldDB" id="A0A437PM42"/>
<evidence type="ECO:0000256" key="3">
    <source>
        <dbReference type="ARBA" id="ARBA00022452"/>
    </source>
</evidence>
<evidence type="ECO:0000256" key="9">
    <source>
        <dbReference type="ARBA" id="ARBA00023077"/>
    </source>
</evidence>
<dbReference type="PANTHER" id="PTHR32552">
    <property type="entry name" value="FERRICHROME IRON RECEPTOR-RELATED"/>
    <property type="match status" value="1"/>
</dbReference>
<dbReference type="Pfam" id="PF00593">
    <property type="entry name" value="TonB_dep_Rec_b-barrel"/>
    <property type="match status" value="1"/>
</dbReference>
<evidence type="ECO:0000256" key="6">
    <source>
        <dbReference type="ARBA" id="ARBA00022729"/>
    </source>
</evidence>
<evidence type="ECO:0000256" key="14">
    <source>
        <dbReference type="SAM" id="SignalP"/>
    </source>
</evidence>
<keyword evidence="2 12" id="KW-0813">Transport</keyword>
<gene>
    <name evidence="17" type="ORF">EOJ36_11530</name>
</gene>
<dbReference type="Gene3D" id="2.170.130.10">
    <property type="entry name" value="TonB-dependent receptor, plug domain"/>
    <property type="match status" value="1"/>
</dbReference>
<keyword evidence="9 13" id="KW-0798">TonB box</keyword>
<dbReference type="PANTHER" id="PTHR32552:SF68">
    <property type="entry name" value="FERRICHROME OUTER MEMBRANE TRANSPORTER_PHAGE RECEPTOR"/>
    <property type="match status" value="1"/>
</dbReference>
<organism evidence="17 18">
    <name type="scientific">Sandaracinomonas limnophila</name>
    <dbReference type="NCBI Taxonomy" id="1862386"/>
    <lineage>
        <taxon>Bacteria</taxon>
        <taxon>Pseudomonadati</taxon>
        <taxon>Bacteroidota</taxon>
        <taxon>Cytophagia</taxon>
        <taxon>Cytophagales</taxon>
        <taxon>Flectobacillaceae</taxon>
        <taxon>Sandaracinomonas</taxon>
    </lineage>
</organism>
<evidence type="ECO:0000256" key="2">
    <source>
        <dbReference type="ARBA" id="ARBA00022448"/>
    </source>
</evidence>
<feature type="domain" description="TonB-dependent receptor-like beta-barrel" evidence="15">
    <location>
        <begin position="338"/>
        <end position="770"/>
    </location>
</feature>
<keyword evidence="6 14" id="KW-0732">Signal</keyword>
<keyword evidence="4" id="KW-0410">Iron transport</keyword>
<evidence type="ECO:0000256" key="8">
    <source>
        <dbReference type="ARBA" id="ARBA00023065"/>
    </source>
</evidence>
<dbReference type="PROSITE" id="PS52016">
    <property type="entry name" value="TONB_DEPENDENT_REC_3"/>
    <property type="match status" value="1"/>
</dbReference>
<name>A0A437PM42_9BACT</name>
<evidence type="ECO:0000313" key="17">
    <source>
        <dbReference type="EMBL" id="RVU23355.1"/>
    </source>
</evidence>
<dbReference type="Gene3D" id="2.60.40.1120">
    <property type="entry name" value="Carboxypeptidase-like, regulatory domain"/>
    <property type="match status" value="1"/>
</dbReference>
<keyword evidence="7" id="KW-0408">Iron</keyword>
<comment type="similarity">
    <text evidence="12 13">Belongs to the TonB-dependent receptor family.</text>
</comment>
<dbReference type="InterPro" id="IPR039426">
    <property type="entry name" value="TonB-dep_rcpt-like"/>
</dbReference>
<keyword evidence="10 12" id="KW-0472">Membrane</keyword>
<dbReference type="RefSeq" id="WP_127805531.1">
    <property type="nucleotide sequence ID" value="NZ_SACY01000006.1"/>
</dbReference>
<evidence type="ECO:0000256" key="5">
    <source>
        <dbReference type="ARBA" id="ARBA00022692"/>
    </source>
</evidence>
<feature type="domain" description="TonB-dependent receptor plug" evidence="16">
    <location>
        <begin position="118"/>
        <end position="225"/>
    </location>
</feature>
<evidence type="ECO:0000256" key="13">
    <source>
        <dbReference type="RuleBase" id="RU003357"/>
    </source>
</evidence>
<accession>A0A437PM42</accession>
<dbReference type="Pfam" id="PF13715">
    <property type="entry name" value="CarbopepD_reg_2"/>
    <property type="match status" value="1"/>
</dbReference>
<dbReference type="InterPro" id="IPR008969">
    <property type="entry name" value="CarboxyPept-like_regulatory"/>
</dbReference>
<dbReference type="InterPro" id="IPR036942">
    <property type="entry name" value="Beta-barrel_TonB_sf"/>
</dbReference>
<dbReference type="InterPro" id="IPR000531">
    <property type="entry name" value="Beta-barrel_TonB"/>
</dbReference>
<comment type="caution">
    <text evidence="17">The sequence shown here is derived from an EMBL/GenBank/DDBJ whole genome shotgun (WGS) entry which is preliminary data.</text>
</comment>
<keyword evidence="11 12" id="KW-0998">Cell outer membrane</keyword>
<evidence type="ECO:0000259" key="15">
    <source>
        <dbReference type="Pfam" id="PF00593"/>
    </source>
</evidence>
<dbReference type="Proteomes" id="UP000282832">
    <property type="component" value="Unassembled WGS sequence"/>
</dbReference>
<dbReference type="GO" id="GO:0009279">
    <property type="term" value="C:cell outer membrane"/>
    <property type="evidence" value="ECO:0007669"/>
    <property type="project" value="UniProtKB-SubCell"/>
</dbReference>
<keyword evidence="5 12" id="KW-0812">Transmembrane</keyword>
<dbReference type="Pfam" id="PF07715">
    <property type="entry name" value="Plug"/>
    <property type="match status" value="1"/>
</dbReference>
<proteinExistence type="inferred from homology"/>
<dbReference type="OrthoDB" id="9761152at2"/>
<reference evidence="17 18" key="1">
    <citation type="submission" date="2019-01" db="EMBL/GenBank/DDBJ databases">
        <authorList>
            <person name="Chen W.-M."/>
        </authorList>
    </citation>
    <scope>NUCLEOTIDE SEQUENCE [LARGE SCALE GENOMIC DNA]</scope>
    <source>
        <strain evidence="17 18">FSY-15</strain>
    </source>
</reference>
<keyword evidence="3 12" id="KW-1134">Transmembrane beta strand</keyword>